<protein>
    <submittedName>
        <fullName evidence="1">Sialidase family protein</fullName>
        <ecNumber evidence="1">3.2.1.-</ecNumber>
    </submittedName>
</protein>
<dbReference type="Gene3D" id="2.120.10.10">
    <property type="match status" value="1"/>
</dbReference>
<keyword evidence="1" id="KW-0326">Glycosidase</keyword>
<dbReference type="GO" id="GO:0016798">
    <property type="term" value="F:hydrolase activity, acting on glycosyl bonds"/>
    <property type="evidence" value="ECO:0007669"/>
    <property type="project" value="UniProtKB-KW"/>
</dbReference>
<proteinExistence type="predicted"/>
<dbReference type="PROSITE" id="PS51257">
    <property type="entry name" value="PROKAR_LIPOPROTEIN"/>
    <property type="match status" value="1"/>
</dbReference>
<name>A0AAU8FJW1_9BACT</name>
<dbReference type="SUPFAM" id="SSF50939">
    <property type="entry name" value="Sialidases"/>
    <property type="match status" value="1"/>
</dbReference>
<dbReference type="CDD" id="cd15482">
    <property type="entry name" value="Sialidase_non-viral"/>
    <property type="match status" value="1"/>
</dbReference>
<evidence type="ECO:0000313" key="1">
    <source>
        <dbReference type="EMBL" id="XCH23723.1"/>
    </source>
</evidence>
<keyword evidence="1" id="KW-0378">Hydrolase</keyword>
<dbReference type="EC" id="3.2.1.-" evidence="1"/>
<dbReference type="InterPro" id="IPR036278">
    <property type="entry name" value="Sialidase_sf"/>
</dbReference>
<accession>A0AAU8FJW1</accession>
<organism evidence="1">
    <name type="scientific">Dyadobacter sp. 676</name>
    <dbReference type="NCBI Taxonomy" id="3088362"/>
    <lineage>
        <taxon>Bacteria</taxon>
        <taxon>Pseudomonadati</taxon>
        <taxon>Bacteroidota</taxon>
        <taxon>Cytophagia</taxon>
        <taxon>Cytophagales</taxon>
        <taxon>Spirosomataceae</taxon>
        <taxon>Dyadobacter</taxon>
    </lineage>
</organism>
<dbReference type="RefSeq" id="WP_353719047.1">
    <property type="nucleotide sequence ID" value="NZ_CP159289.1"/>
</dbReference>
<gene>
    <name evidence="1" type="ORF">ABV298_25975</name>
</gene>
<dbReference type="AlphaFoldDB" id="A0AAU8FJW1"/>
<reference evidence="1" key="1">
    <citation type="submission" date="2024-06" db="EMBL/GenBank/DDBJ databases">
        <title>Sequencing and assembly of the genome of Dyadobacter sp. strain 676, a symbiont of Cyamopsis tetragonoloba.</title>
        <authorList>
            <person name="Guro P."/>
            <person name="Sazanova A."/>
            <person name="Kuznetsova I."/>
            <person name="Belimov A."/>
            <person name="Safronova V."/>
        </authorList>
    </citation>
    <scope>NUCLEOTIDE SEQUENCE</scope>
    <source>
        <strain evidence="1">676</strain>
    </source>
</reference>
<dbReference type="EMBL" id="CP159289">
    <property type="protein sequence ID" value="XCH23723.1"/>
    <property type="molecule type" value="Genomic_DNA"/>
</dbReference>
<sequence>MKHLIYGAGLLLMVSCAAERKPVQDSGGTAESRVDSSYAGTCPFLFAIGDTTVFSWVRTVSDSEAVLCFKISDGNGFGKTLTVPGSGNVRPHGENLSKVILAPDGRIIAAWGVANPNPENKYSGLVFYSSSADDGQTWTDPAPLSPDEKSIDQRYFDLEILPGGTVGAVWLDSRKDTPVEGSSLYFATFGKNNAFEGEKPIDRTVCQCCRTDLFVDKAGGLHVAYRKILNDSIRDMVHIVSADSGRSFSTPVRISPDNWVIRACPHTGPAIAQTDSALSFVWYTMGSGKGVFFTSSKDNGKTFSAKNAVGNSTAGKHPQIQLLKNGNQAIVWDEHTETGSVIGLEMRSPAGERLKTAHLASSQGFASFPVIKQVGNKLLIAYSASKTAEEKEHVYFQKVDIGTFMAEPQQ</sequence>